<evidence type="ECO:0000313" key="3">
    <source>
        <dbReference type="Proteomes" id="UP000554482"/>
    </source>
</evidence>
<dbReference type="OrthoDB" id="192608at2759"/>
<proteinExistence type="predicted"/>
<dbReference type="EMBL" id="JABWDY010014949">
    <property type="protein sequence ID" value="KAF5197220.1"/>
    <property type="molecule type" value="Genomic_DNA"/>
</dbReference>
<reference evidence="2 3" key="1">
    <citation type="submission" date="2020-06" db="EMBL/GenBank/DDBJ databases">
        <title>Transcriptomic and genomic resources for Thalictrum thalictroides and T. hernandezii: Facilitating candidate gene discovery in an emerging model plant lineage.</title>
        <authorList>
            <person name="Arias T."/>
            <person name="Riano-Pachon D.M."/>
            <person name="Di Stilio V.S."/>
        </authorList>
    </citation>
    <scope>NUCLEOTIDE SEQUENCE [LARGE SCALE GENOMIC DNA]</scope>
    <source>
        <strain evidence="3">cv. WT478/WT964</strain>
        <tissue evidence="2">Leaves</tissue>
    </source>
</reference>
<feature type="non-terminal residue" evidence="2">
    <location>
        <position position="1"/>
    </location>
</feature>
<dbReference type="PANTHER" id="PTHR46975">
    <property type="entry name" value="PROTEIN SWEETIE"/>
    <property type="match status" value="1"/>
</dbReference>
<dbReference type="Proteomes" id="UP000554482">
    <property type="component" value="Unassembled WGS sequence"/>
</dbReference>
<name>A0A7J6WKS2_THATH</name>
<sequence>SVVAEMSSGQETSTLHESVRFTQQLALFGPQAVSMHAHVRTLLLTLLQDRKHQYMYVENSRTKPTLNIFPSQPMDVEPSPKREGNHKGPTSSSEHEGPKTPDPKV</sequence>
<evidence type="ECO:0000256" key="1">
    <source>
        <dbReference type="SAM" id="MobiDB-lite"/>
    </source>
</evidence>
<feature type="compositionally biased region" description="Basic and acidic residues" evidence="1">
    <location>
        <begin position="93"/>
        <end position="105"/>
    </location>
</feature>
<dbReference type="InterPro" id="IPR044218">
    <property type="entry name" value="SWEETIE"/>
</dbReference>
<dbReference type="PANTHER" id="PTHR46975:SF2">
    <property type="entry name" value="PROTEIN SWEETIE"/>
    <property type="match status" value="1"/>
</dbReference>
<evidence type="ECO:0000313" key="2">
    <source>
        <dbReference type="EMBL" id="KAF5197220.1"/>
    </source>
</evidence>
<dbReference type="GO" id="GO:0005975">
    <property type="term" value="P:carbohydrate metabolic process"/>
    <property type="evidence" value="ECO:0007669"/>
    <property type="project" value="InterPro"/>
</dbReference>
<accession>A0A7J6WKS2</accession>
<comment type="caution">
    <text evidence="2">The sequence shown here is derived from an EMBL/GenBank/DDBJ whole genome shotgun (WGS) entry which is preliminary data.</text>
</comment>
<keyword evidence="3" id="KW-1185">Reference proteome</keyword>
<feature type="region of interest" description="Disordered" evidence="1">
    <location>
        <begin position="64"/>
        <end position="105"/>
    </location>
</feature>
<organism evidence="2 3">
    <name type="scientific">Thalictrum thalictroides</name>
    <name type="common">Rue-anemone</name>
    <name type="synonym">Anemone thalictroides</name>
    <dbReference type="NCBI Taxonomy" id="46969"/>
    <lineage>
        <taxon>Eukaryota</taxon>
        <taxon>Viridiplantae</taxon>
        <taxon>Streptophyta</taxon>
        <taxon>Embryophyta</taxon>
        <taxon>Tracheophyta</taxon>
        <taxon>Spermatophyta</taxon>
        <taxon>Magnoliopsida</taxon>
        <taxon>Ranunculales</taxon>
        <taxon>Ranunculaceae</taxon>
        <taxon>Thalictroideae</taxon>
        <taxon>Thalictrum</taxon>
    </lineage>
</organism>
<protein>
    <submittedName>
        <fullName evidence="2">Uncharacterized protein</fullName>
    </submittedName>
</protein>
<dbReference type="AlphaFoldDB" id="A0A7J6WKS2"/>
<gene>
    <name evidence="2" type="ORF">FRX31_013193</name>
</gene>